<feature type="compositionally biased region" description="Basic and acidic residues" evidence="1">
    <location>
        <begin position="130"/>
        <end position="152"/>
    </location>
</feature>
<gene>
    <name evidence="2" type="ORF">PAC_00519</name>
</gene>
<protein>
    <submittedName>
        <fullName evidence="2">Uncharacterized protein</fullName>
    </submittedName>
</protein>
<feature type="compositionally biased region" description="Acidic residues" evidence="1">
    <location>
        <begin position="183"/>
        <end position="192"/>
    </location>
</feature>
<accession>A0A1L7WCY1</accession>
<feature type="compositionally biased region" description="Polar residues" evidence="1">
    <location>
        <begin position="89"/>
        <end position="100"/>
    </location>
</feature>
<sequence length="242" mass="26505">MDPSFAGTSSKVQELQFLRFAATREIAWDQYSCWDISKPLVVSQTSVDSASLTSLAAPQPKRKDDEVTSNTPKHLRRTSLGHDKDVPSSLPSIIPDSQSIEPDDEPNLCPVARVGKSNELILQSGVNEPQHSDEQNGLRDRAQSVGESREGVDGSSNSYRGEEASESEEPVTSRRGRQRPQNFDDEDTNPDSEDYHGTELEPHSAHLLDPASLTATHEPSVIALPSNTFRTLKNSATITLQA</sequence>
<evidence type="ECO:0000313" key="3">
    <source>
        <dbReference type="Proteomes" id="UP000184330"/>
    </source>
</evidence>
<organism evidence="2 3">
    <name type="scientific">Phialocephala subalpina</name>
    <dbReference type="NCBI Taxonomy" id="576137"/>
    <lineage>
        <taxon>Eukaryota</taxon>
        <taxon>Fungi</taxon>
        <taxon>Dikarya</taxon>
        <taxon>Ascomycota</taxon>
        <taxon>Pezizomycotina</taxon>
        <taxon>Leotiomycetes</taxon>
        <taxon>Helotiales</taxon>
        <taxon>Mollisiaceae</taxon>
        <taxon>Phialocephala</taxon>
        <taxon>Phialocephala fortinii species complex</taxon>
    </lineage>
</organism>
<name>A0A1L7WCY1_9HELO</name>
<evidence type="ECO:0000256" key="1">
    <source>
        <dbReference type="SAM" id="MobiDB-lite"/>
    </source>
</evidence>
<evidence type="ECO:0000313" key="2">
    <source>
        <dbReference type="EMBL" id="CZR50645.1"/>
    </source>
</evidence>
<dbReference type="Proteomes" id="UP000184330">
    <property type="component" value="Unassembled WGS sequence"/>
</dbReference>
<feature type="compositionally biased region" description="Polar residues" evidence="1">
    <location>
        <begin position="47"/>
        <end position="56"/>
    </location>
</feature>
<keyword evidence="3" id="KW-1185">Reference proteome</keyword>
<dbReference type="AlphaFoldDB" id="A0A1L7WCY1"/>
<proteinExistence type="predicted"/>
<feature type="compositionally biased region" description="Basic and acidic residues" evidence="1">
    <location>
        <begin position="193"/>
        <end position="206"/>
    </location>
</feature>
<dbReference type="EMBL" id="FJOG01000001">
    <property type="protein sequence ID" value="CZR50645.1"/>
    <property type="molecule type" value="Genomic_DNA"/>
</dbReference>
<reference evidence="2 3" key="1">
    <citation type="submission" date="2016-03" db="EMBL/GenBank/DDBJ databases">
        <authorList>
            <person name="Ploux O."/>
        </authorList>
    </citation>
    <scope>NUCLEOTIDE SEQUENCE [LARGE SCALE GENOMIC DNA]</scope>
    <source>
        <strain evidence="2 3">UAMH 11012</strain>
    </source>
</reference>
<feature type="region of interest" description="Disordered" evidence="1">
    <location>
        <begin position="47"/>
        <end position="111"/>
    </location>
</feature>
<feature type="region of interest" description="Disordered" evidence="1">
    <location>
        <begin position="126"/>
        <end position="212"/>
    </location>
</feature>